<evidence type="ECO:0000256" key="1">
    <source>
        <dbReference type="ARBA" id="ARBA00004604"/>
    </source>
</evidence>
<reference evidence="7" key="1">
    <citation type="submission" date="2023-10" db="EMBL/GenBank/DDBJ databases">
        <title>Genome assembly of Pristionchus species.</title>
        <authorList>
            <person name="Yoshida K."/>
            <person name="Sommer R.J."/>
        </authorList>
    </citation>
    <scope>NUCLEOTIDE SEQUENCE</scope>
    <source>
        <strain evidence="7">RS5133</strain>
    </source>
</reference>
<dbReference type="PANTHER" id="PTHR12826:SF13">
    <property type="entry name" value="RNA-BINDING PROTEIN PNO1"/>
    <property type="match status" value="1"/>
</dbReference>
<dbReference type="PANTHER" id="PTHR12826">
    <property type="entry name" value="RIBONUCLEASE Y"/>
    <property type="match status" value="1"/>
</dbReference>
<evidence type="ECO:0000259" key="6">
    <source>
        <dbReference type="SMART" id="SM00322"/>
    </source>
</evidence>
<evidence type="ECO:0000256" key="5">
    <source>
        <dbReference type="SAM" id="MobiDB-lite"/>
    </source>
</evidence>
<sequence>DIYSKMAGSSSMDVDLLMEECDDMPDLVDMLPEGGKLPSLIDQNAEGEKAKDPEEFVSVNRKRKRGKEGKEGEDVEMEEGGNKKKGEKGGRPESEKGEKRKIAVPPHRYAPLKEKWVQIFTPCVKQLGLQIRYNMKARNVELRLPRGETDTTKLQKGADFVKAIVLGFEVDDALALVRLDHLFLESFEVADVKFSLKGEHVGRAIGRIAGKDGRTKLLIENVTKTRVVVADTKIHLLGSYQNIRVARHAICSLILGSPPSKVYGNLRNLANRSCERM</sequence>
<dbReference type="SMART" id="SM00322">
    <property type="entry name" value="KH"/>
    <property type="match status" value="1"/>
</dbReference>
<dbReference type="FunFam" id="3.30.1370.10:FF:000009">
    <property type="entry name" value="RNA-binding protein PNO1"/>
    <property type="match status" value="1"/>
</dbReference>
<organism evidence="7 8">
    <name type="scientific">Pristionchus fissidentatus</name>
    <dbReference type="NCBI Taxonomy" id="1538716"/>
    <lineage>
        <taxon>Eukaryota</taxon>
        <taxon>Metazoa</taxon>
        <taxon>Ecdysozoa</taxon>
        <taxon>Nematoda</taxon>
        <taxon>Chromadorea</taxon>
        <taxon>Rhabditida</taxon>
        <taxon>Rhabditina</taxon>
        <taxon>Diplogasteromorpha</taxon>
        <taxon>Diplogasteroidea</taxon>
        <taxon>Neodiplogasteridae</taxon>
        <taxon>Pristionchus</taxon>
    </lineage>
</organism>
<dbReference type="SUPFAM" id="SSF54791">
    <property type="entry name" value="Eukaryotic type KH-domain (KH-domain type I)"/>
    <property type="match status" value="1"/>
</dbReference>
<evidence type="ECO:0000256" key="2">
    <source>
        <dbReference type="ARBA" id="ARBA00007515"/>
    </source>
</evidence>
<proteinExistence type="inferred from homology"/>
<feature type="non-terminal residue" evidence="7">
    <location>
        <position position="1"/>
    </location>
</feature>
<dbReference type="GO" id="GO:0005730">
    <property type="term" value="C:nucleolus"/>
    <property type="evidence" value="ECO:0007669"/>
    <property type="project" value="UniProtKB-SubCell"/>
</dbReference>
<keyword evidence="4" id="KW-0539">Nucleus</keyword>
<dbReference type="Pfam" id="PF22891">
    <property type="entry name" value="KH_PNO1_2nd"/>
    <property type="match status" value="1"/>
</dbReference>
<dbReference type="InterPro" id="IPR055212">
    <property type="entry name" value="KH-I_PNO1_first"/>
</dbReference>
<feature type="region of interest" description="Disordered" evidence="5">
    <location>
        <begin position="26"/>
        <end position="104"/>
    </location>
</feature>
<dbReference type="EMBL" id="BTSY01000002">
    <property type="protein sequence ID" value="GMT16707.1"/>
    <property type="molecule type" value="Genomic_DNA"/>
</dbReference>
<dbReference type="InterPro" id="IPR004087">
    <property type="entry name" value="KH_dom"/>
</dbReference>
<comment type="caution">
    <text evidence="7">The sequence shown here is derived from an EMBL/GenBank/DDBJ whole genome shotgun (WGS) entry which is preliminary data.</text>
</comment>
<feature type="compositionally biased region" description="Basic and acidic residues" evidence="5">
    <location>
        <begin position="80"/>
        <end position="101"/>
    </location>
</feature>
<accession>A0AAV5VEX7</accession>
<dbReference type="GO" id="GO:0003723">
    <property type="term" value="F:RNA binding"/>
    <property type="evidence" value="ECO:0007669"/>
    <property type="project" value="UniProtKB-KW"/>
</dbReference>
<dbReference type="InterPro" id="IPR036612">
    <property type="entry name" value="KH_dom_type_1_sf"/>
</dbReference>
<dbReference type="InterPro" id="IPR055211">
    <property type="entry name" value="KH_PNO1_2nd"/>
</dbReference>
<comment type="subcellular location">
    <subcellularLocation>
        <location evidence="1">Nucleus</location>
        <location evidence="1">Nucleolus</location>
    </subcellularLocation>
</comment>
<evidence type="ECO:0000256" key="4">
    <source>
        <dbReference type="ARBA" id="ARBA00023242"/>
    </source>
</evidence>
<dbReference type="AlphaFoldDB" id="A0AAV5VEX7"/>
<name>A0AAV5VEX7_9BILA</name>
<dbReference type="Gene3D" id="3.30.1370.10">
    <property type="entry name" value="K Homology domain, type 1"/>
    <property type="match status" value="1"/>
</dbReference>
<dbReference type="CDD" id="cd22392">
    <property type="entry name" value="KH-I_PNO1_rpt2"/>
    <property type="match status" value="1"/>
</dbReference>
<keyword evidence="3" id="KW-0694">RNA-binding</keyword>
<comment type="similarity">
    <text evidence="2">Belongs to the PNO1 family.</text>
</comment>
<protein>
    <recommendedName>
        <fullName evidence="6">K Homology domain-containing protein</fullName>
    </recommendedName>
</protein>
<evidence type="ECO:0000313" key="7">
    <source>
        <dbReference type="EMBL" id="GMT16707.1"/>
    </source>
</evidence>
<dbReference type="Proteomes" id="UP001432322">
    <property type="component" value="Unassembled WGS sequence"/>
</dbReference>
<evidence type="ECO:0000256" key="3">
    <source>
        <dbReference type="ARBA" id="ARBA00022884"/>
    </source>
</evidence>
<dbReference type="CDD" id="cd22391">
    <property type="entry name" value="KH-I_PNO1_rpt1"/>
    <property type="match status" value="1"/>
</dbReference>
<evidence type="ECO:0000313" key="8">
    <source>
        <dbReference type="Proteomes" id="UP001432322"/>
    </source>
</evidence>
<gene>
    <name evidence="7" type="ORF">PFISCL1PPCAC_8004</name>
</gene>
<feature type="domain" description="K Homology" evidence="6">
    <location>
        <begin position="190"/>
        <end position="255"/>
    </location>
</feature>
<keyword evidence="8" id="KW-1185">Reference proteome</keyword>